<dbReference type="Gene3D" id="1.20.900.10">
    <property type="entry name" value="Dbl homology (DH) domain"/>
    <property type="match status" value="1"/>
</dbReference>
<dbReference type="InterPro" id="IPR011993">
    <property type="entry name" value="PH-like_dom_sf"/>
</dbReference>
<feature type="compositionally biased region" description="Basic and acidic residues" evidence="4">
    <location>
        <begin position="880"/>
        <end position="889"/>
    </location>
</feature>
<comment type="caution">
    <text evidence="8">The sequence shown here is derived from an EMBL/GenBank/DDBJ whole genome shotgun (WGS) entry which is preliminary data.</text>
</comment>
<feature type="region of interest" description="Disordered" evidence="4">
    <location>
        <begin position="818"/>
        <end position="974"/>
    </location>
</feature>
<evidence type="ECO:0000256" key="2">
    <source>
        <dbReference type="ARBA" id="ARBA00022658"/>
    </source>
</evidence>
<feature type="region of interest" description="Disordered" evidence="4">
    <location>
        <begin position="1216"/>
        <end position="1294"/>
    </location>
</feature>
<evidence type="ECO:0000313" key="8">
    <source>
        <dbReference type="EMBL" id="KAG7336034.1"/>
    </source>
</evidence>
<dbReference type="GO" id="GO:0005634">
    <property type="term" value="C:nucleus"/>
    <property type="evidence" value="ECO:0007669"/>
    <property type="project" value="TreeGrafter"/>
</dbReference>
<evidence type="ECO:0000259" key="7">
    <source>
        <dbReference type="PROSITE" id="PS50010"/>
    </source>
</evidence>
<dbReference type="InterPro" id="IPR001452">
    <property type="entry name" value="SH3_domain"/>
</dbReference>
<dbReference type="Gene3D" id="2.30.29.30">
    <property type="entry name" value="Pleckstrin-homology domain (PH domain)/Phosphotyrosine-binding domain (PTB)"/>
    <property type="match status" value="1"/>
</dbReference>
<feature type="compositionally biased region" description="Basic and acidic residues" evidence="4">
    <location>
        <begin position="636"/>
        <end position="649"/>
    </location>
</feature>
<feature type="compositionally biased region" description="Basic and acidic residues" evidence="4">
    <location>
        <begin position="277"/>
        <end position="297"/>
    </location>
</feature>
<feature type="compositionally biased region" description="Polar residues" evidence="4">
    <location>
        <begin position="1078"/>
        <end position="1091"/>
    </location>
</feature>
<feature type="compositionally biased region" description="Acidic residues" evidence="4">
    <location>
        <begin position="704"/>
        <end position="718"/>
    </location>
</feature>
<dbReference type="InterPro" id="IPR001331">
    <property type="entry name" value="GDS_CDC24_CS"/>
</dbReference>
<dbReference type="PROSITE" id="PS50003">
    <property type="entry name" value="PH_DOMAIN"/>
    <property type="match status" value="1"/>
</dbReference>
<dbReference type="InterPro" id="IPR001849">
    <property type="entry name" value="PH_domain"/>
</dbReference>
<dbReference type="Pfam" id="PF00621">
    <property type="entry name" value="RhoGEF"/>
    <property type="match status" value="1"/>
</dbReference>
<gene>
    <name evidence="8" type="ORF">KOW79_000727</name>
</gene>
<feature type="compositionally biased region" description="Acidic residues" evidence="4">
    <location>
        <begin position="757"/>
        <end position="778"/>
    </location>
</feature>
<feature type="compositionally biased region" description="Acidic residues" evidence="4">
    <location>
        <begin position="727"/>
        <end position="736"/>
    </location>
</feature>
<dbReference type="OrthoDB" id="27593at2759"/>
<feature type="compositionally biased region" description="Polar residues" evidence="4">
    <location>
        <begin position="1279"/>
        <end position="1294"/>
    </location>
</feature>
<dbReference type="SUPFAM" id="SSF48065">
    <property type="entry name" value="DBL homology domain (DH-domain)"/>
    <property type="match status" value="1"/>
</dbReference>
<feature type="compositionally biased region" description="Basic and acidic residues" evidence="4">
    <location>
        <begin position="793"/>
        <end position="804"/>
    </location>
</feature>
<feature type="compositionally biased region" description="Basic and acidic residues" evidence="4">
    <location>
        <begin position="563"/>
        <end position="591"/>
    </location>
</feature>
<dbReference type="Pfam" id="PF00018">
    <property type="entry name" value="SH3_1"/>
    <property type="match status" value="1"/>
</dbReference>
<proteinExistence type="predicted"/>
<dbReference type="Proteomes" id="UP000824219">
    <property type="component" value="Linkage Group LG01"/>
</dbReference>
<dbReference type="CDD" id="cd00160">
    <property type="entry name" value="RhoGEF"/>
    <property type="match status" value="1"/>
</dbReference>
<keyword evidence="9" id="KW-1185">Reference proteome</keyword>
<dbReference type="PANTHER" id="PTHR12845:SF2">
    <property type="entry name" value="DH DOMAIN-CONTAINING PROTEIN-RELATED"/>
    <property type="match status" value="1"/>
</dbReference>
<organism evidence="8 9">
    <name type="scientific">Hemibagrus wyckioides</name>
    <dbReference type="NCBI Taxonomy" id="337641"/>
    <lineage>
        <taxon>Eukaryota</taxon>
        <taxon>Metazoa</taxon>
        <taxon>Chordata</taxon>
        <taxon>Craniata</taxon>
        <taxon>Vertebrata</taxon>
        <taxon>Euteleostomi</taxon>
        <taxon>Actinopterygii</taxon>
        <taxon>Neopterygii</taxon>
        <taxon>Teleostei</taxon>
        <taxon>Ostariophysi</taxon>
        <taxon>Siluriformes</taxon>
        <taxon>Bagridae</taxon>
        <taxon>Hemibagrus</taxon>
    </lineage>
</organism>
<dbReference type="SMART" id="SM00326">
    <property type="entry name" value="SH3"/>
    <property type="match status" value="1"/>
</dbReference>
<feature type="compositionally biased region" description="Basic and acidic residues" evidence="4">
    <location>
        <begin position="306"/>
        <end position="353"/>
    </location>
</feature>
<name>A0A9D3SYE7_9TELE</name>
<dbReference type="InterPro" id="IPR035899">
    <property type="entry name" value="DBL_dom_sf"/>
</dbReference>
<dbReference type="SMART" id="SM00233">
    <property type="entry name" value="PH"/>
    <property type="match status" value="1"/>
</dbReference>
<dbReference type="SUPFAM" id="SSF50729">
    <property type="entry name" value="PH domain-like"/>
    <property type="match status" value="1"/>
</dbReference>
<dbReference type="PROSITE" id="PS00741">
    <property type="entry name" value="DH_1"/>
    <property type="match status" value="1"/>
</dbReference>
<feature type="region of interest" description="Disordered" evidence="4">
    <location>
        <begin position="1062"/>
        <end position="1107"/>
    </location>
</feature>
<feature type="compositionally biased region" description="Polar residues" evidence="4">
    <location>
        <begin position="919"/>
        <end position="930"/>
    </location>
</feature>
<feature type="domain" description="SH3" evidence="5">
    <location>
        <begin position="1648"/>
        <end position="1709"/>
    </location>
</feature>
<reference evidence="8 9" key="1">
    <citation type="submission" date="2021-06" db="EMBL/GenBank/DDBJ databases">
        <title>Chromosome-level genome assembly of the red-tail catfish (Hemibagrus wyckioides).</title>
        <authorList>
            <person name="Shao F."/>
        </authorList>
    </citation>
    <scope>NUCLEOTIDE SEQUENCE [LARGE SCALE GENOMIC DNA]</scope>
    <source>
        <strain evidence="8">EC202008001</strain>
        <tissue evidence="8">Blood</tissue>
    </source>
</reference>
<feature type="compositionally biased region" description="Basic and acidic residues" evidence="4">
    <location>
        <begin position="75"/>
        <end position="137"/>
    </location>
</feature>
<feature type="compositionally biased region" description="Basic and acidic residues" evidence="4">
    <location>
        <begin position="853"/>
        <end position="863"/>
    </location>
</feature>
<dbReference type="InterPro" id="IPR000219">
    <property type="entry name" value="DH_dom"/>
</dbReference>
<accession>A0A9D3SYE7</accession>
<feature type="compositionally biased region" description="Polar residues" evidence="4">
    <location>
        <begin position="938"/>
        <end position="955"/>
    </location>
</feature>
<evidence type="ECO:0000313" key="9">
    <source>
        <dbReference type="Proteomes" id="UP000824219"/>
    </source>
</evidence>
<evidence type="ECO:0000256" key="4">
    <source>
        <dbReference type="SAM" id="MobiDB-lite"/>
    </source>
</evidence>
<evidence type="ECO:0008006" key="10">
    <source>
        <dbReference type="Google" id="ProtNLM"/>
    </source>
</evidence>
<dbReference type="CDD" id="cd01221">
    <property type="entry name" value="PH_ephexin"/>
    <property type="match status" value="1"/>
</dbReference>
<feature type="region of interest" description="Disordered" evidence="4">
    <location>
        <begin position="992"/>
        <end position="1049"/>
    </location>
</feature>
<dbReference type="GO" id="GO:0005737">
    <property type="term" value="C:cytoplasm"/>
    <property type="evidence" value="ECO:0007669"/>
    <property type="project" value="TreeGrafter"/>
</dbReference>
<keyword evidence="2" id="KW-0344">Guanine-nucleotide releasing factor</keyword>
<feature type="compositionally biased region" description="Low complexity" evidence="4">
    <location>
        <begin position="1257"/>
        <end position="1271"/>
    </location>
</feature>
<dbReference type="GO" id="GO:0035556">
    <property type="term" value="P:intracellular signal transduction"/>
    <property type="evidence" value="ECO:0007669"/>
    <property type="project" value="InterPro"/>
</dbReference>
<feature type="compositionally biased region" description="Basic and acidic residues" evidence="4">
    <location>
        <begin position="531"/>
        <end position="553"/>
    </location>
</feature>
<feature type="domain" description="PH" evidence="6">
    <location>
        <begin position="1539"/>
        <end position="1640"/>
    </location>
</feature>
<evidence type="ECO:0000259" key="5">
    <source>
        <dbReference type="PROSITE" id="PS50002"/>
    </source>
</evidence>
<feature type="compositionally biased region" description="Basic and acidic residues" evidence="4">
    <location>
        <begin position="362"/>
        <end position="395"/>
    </location>
</feature>
<feature type="compositionally biased region" description="Basic and acidic residues" evidence="4">
    <location>
        <begin position="168"/>
        <end position="269"/>
    </location>
</feature>
<feature type="compositionally biased region" description="Basic and acidic residues" evidence="4">
    <location>
        <begin position="956"/>
        <end position="971"/>
    </location>
</feature>
<dbReference type="FunFam" id="1.20.900.10:FF:000007">
    <property type="entry name" value="rho guanine nucleotide exchange factor 19"/>
    <property type="match status" value="1"/>
</dbReference>
<feature type="domain" description="DH" evidence="7">
    <location>
        <begin position="1323"/>
        <end position="1507"/>
    </location>
</feature>
<dbReference type="PROSITE" id="PS50010">
    <property type="entry name" value="DH_2"/>
    <property type="match status" value="1"/>
</dbReference>
<dbReference type="PANTHER" id="PTHR12845">
    <property type="entry name" value="GUANINE NUCLEOTIDE EXCHANGE FACTOR"/>
    <property type="match status" value="1"/>
</dbReference>
<dbReference type="GO" id="GO:0005085">
    <property type="term" value="F:guanyl-nucleotide exchange factor activity"/>
    <property type="evidence" value="ECO:0007669"/>
    <property type="project" value="UniProtKB-KW"/>
</dbReference>
<evidence type="ECO:0000256" key="1">
    <source>
        <dbReference type="ARBA" id="ARBA00022443"/>
    </source>
</evidence>
<dbReference type="InterPro" id="IPR047271">
    <property type="entry name" value="Ephexin-like"/>
</dbReference>
<feature type="compositionally biased region" description="Basic and acidic residues" evidence="4">
    <location>
        <begin position="500"/>
        <end position="511"/>
    </location>
</feature>
<feature type="region of interest" description="Disordered" evidence="4">
    <location>
        <begin position="691"/>
        <end position="804"/>
    </location>
</feature>
<dbReference type="Gene3D" id="2.30.30.40">
    <property type="entry name" value="SH3 Domains"/>
    <property type="match status" value="1"/>
</dbReference>
<protein>
    <recommendedName>
        <fullName evidence="10">Rho guanine nucleotide exchange factor 5</fullName>
    </recommendedName>
</protein>
<feature type="compositionally biased region" description="Basic and acidic residues" evidence="4">
    <location>
        <begin position="403"/>
        <end position="482"/>
    </location>
</feature>
<dbReference type="EMBL" id="JAHKSW010000001">
    <property type="protein sequence ID" value="KAG7336034.1"/>
    <property type="molecule type" value="Genomic_DNA"/>
</dbReference>
<dbReference type="SUPFAM" id="SSF50044">
    <property type="entry name" value="SH3-domain"/>
    <property type="match status" value="1"/>
</dbReference>
<dbReference type="InterPro" id="IPR047270">
    <property type="entry name" value="PH_ephexin"/>
</dbReference>
<keyword evidence="1 3" id="KW-0728">SH3 domain</keyword>
<feature type="compositionally biased region" description="Polar residues" evidence="4">
    <location>
        <begin position="992"/>
        <end position="1008"/>
    </location>
</feature>
<sequence>MFFGERGRVGEGESCLLQRHCSGCLNYVAMGTKRTNRTIEDSLQLPRSPATPDRGNQSNEWISREARPQAGPKIQVERERGGDEWRAREMDRMRDRQREGRRDVEQDQRENERYAQFKGRADEMDPRDRDRRREDGRYTNGKASSIQPHVKYRERDKGDTFPRTVRPSNERERRPRHSVDQSSEKLMDRGIERPREIDMIEIERQRERAKKRERDIQRYREMEWQRENERRRIREETKRNTGRRLEEKDFDRIRRDPGERERRGERYTEVSEGDQQILRRQERDRYRDRPRDREDRYYSPQTRRIIAGDREILSDREERDERRRAVLKERHRYAKSEGDTDGEKEREVTREGDAVLLDGTSENEKERIRDRLRERERRREVERQKERDRRKEKETTLQSPGREGNKEWTMDRYRERDMRERDWAREERGPDRQRDRLRGTEDRKREKELNERMRREHERERARIPPPESKVDMYMEWADRQRQNCYAEETTGRSSQTQRGTDRKIQEEAQSNREWMPGSDVEGDKQRRRTNSFEEKGRKSTSESDGERNRSEEGGSEDTAYGLRKEEVREGSEKEETEMEREKDQEKSESKKRPHRKMWLEPRTGRERTESLQEDFKERQQARERYAQRFQSHKTSRGEDEMPTERKNGGETILLEDSPRKLDSTAEFMNDIDTENLEEGIVSDEMVFESEALSDVPWQTETENVADDMEGSDREEEQGSDRYGNSEGEEESEGAWEDWRDRVISGDDGFVTVSSGAEEDETEEDRFEDCTEFWEGEDREGLVRQSPTSTHQIEGEVETRMTKERSDHAVTVFCVVGQTLPRSRSDQNPLLDHMEQDKTSQDSSCEVGVVGGDQHEAPNRDTEAETSTDPGLNLSEDDTSSSHDTKCDIAESDQMTKEVTASEDLVISADINEEKDNEQYPTESIETLTQTEDHGNAQMKTTDGENQVEGQNEMESSCHLEEAERTEDRKRFSAAPHVKWAKNVLSEILGSTEESGTLTVPEESTLTEQAGDGAPAEAESQGDSPLYGIVQKPRKHSHTRKCIDPEMHFEPEDAKIDIVVGNEIQVEGQSDGEEELEQLSTSPDLLSFSSDNETDKEGSSKKEKKQKKAVWKILGTNSFRELGNEVWGRKAGIRRTLQKHNEEEEEEGEGVGRDRRTRVFTTDNAYDDMSISWNELDLRTMKGTLSRTKMRTSKFYNSQLYQQYSEVVQNRELIHHQSHSDTSSVSGDHDVHARPASTSPSHSPTLARRPLPPLPPVFHSHSLSHANSVSSGNGLLSVPHNTNQRPTSPRLSKSFASSPMLWQDLPGVRNNPKLKLLSEDEKRLQEVRFEVVTSESSYCSSLDIVVEHFVKCKQLNILLTSQDKNWLFSKLSDVRAISHSFFSQLEERVESDIMYFNVCDIIIKHCPRFRAVYVPYLTNQSYQDKTYQRLMNENSGFRQIVEKLEQSPKCQRLPLRSFLILPFQRITRLKLLVQNILKRTIPKTKDEAQAIKAMKLLEKMIQDSNDSISQMKNIESLVSLNAKVDFECKTLPLISQARRLVKEGQVSELRDFILKEKERSIHIHLFNDYLLLSLPKEGGRFTVIDHAPVSELRAENCRVKLHSLHKNLFLLHIAQRSLLLRTETTADKLRWISALSRPHPEIDFTAAQDIPQMQCIRAFVAQQPDELSLEKADVLLVHQQSNDGWVEGTRLSDRLRGWVPESHLETIVSEKARQRNLIDTLKITTATATA</sequence>
<feature type="compositionally biased region" description="Basic and acidic residues" evidence="4">
    <location>
        <begin position="151"/>
        <end position="160"/>
    </location>
</feature>
<evidence type="ECO:0000259" key="6">
    <source>
        <dbReference type="PROSITE" id="PS50003"/>
    </source>
</evidence>
<evidence type="ECO:0000256" key="3">
    <source>
        <dbReference type="PROSITE-ProRule" id="PRU00192"/>
    </source>
</evidence>
<feature type="region of interest" description="Disordered" evidence="4">
    <location>
        <begin position="38"/>
        <end position="662"/>
    </location>
</feature>
<dbReference type="InterPro" id="IPR036028">
    <property type="entry name" value="SH3-like_dom_sf"/>
</dbReference>
<feature type="compositionally biased region" description="Basic and acidic residues" evidence="4">
    <location>
        <begin position="598"/>
        <end position="627"/>
    </location>
</feature>
<dbReference type="PROSITE" id="PS50002">
    <property type="entry name" value="SH3"/>
    <property type="match status" value="1"/>
</dbReference>
<dbReference type="SMART" id="SM00325">
    <property type="entry name" value="RhoGEF"/>
    <property type="match status" value="1"/>
</dbReference>